<gene>
    <name evidence="1" type="ORF">FN976_11345</name>
</gene>
<dbReference type="OrthoDB" id="1522717at2"/>
<evidence type="ECO:0000313" key="2">
    <source>
        <dbReference type="Proteomes" id="UP000318199"/>
    </source>
</evidence>
<protein>
    <submittedName>
        <fullName evidence="1">Replication initiation protein</fullName>
    </submittedName>
</protein>
<dbReference type="AlphaFoldDB" id="A0A562ZT01"/>
<dbReference type="EMBL" id="VOBQ01000008">
    <property type="protein sequence ID" value="TWO71501.1"/>
    <property type="molecule type" value="Genomic_DNA"/>
</dbReference>
<organism evidence="1 2">
    <name type="scientific">Caenimonas sedimenti</name>
    <dbReference type="NCBI Taxonomy" id="2596921"/>
    <lineage>
        <taxon>Bacteria</taxon>
        <taxon>Pseudomonadati</taxon>
        <taxon>Pseudomonadota</taxon>
        <taxon>Betaproteobacteria</taxon>
        <taxon>Burkholderiales</taxon>
        <taxon>Comamonadaceae</taxon>
        <taxon>Caenimonas</taxon>
    </lineage>
</organism>
<accession>A0A562ZT01</accession>
<name>A0A562ZT01_9BURK</name>
<dbReference type="InterPro" id="IPR036390">
    <property type="entry name" value="WH_DNA-bd_sf"/>
</dbReference>
<dbReference type="Proteomes" id="UP000318199">
    <property type="component" value="Unassembled WGS sequence"/>
</dbReference>
<reference evidence="1 2" key="1">
    <citation type="submission" date="2019-07" db="EMBL/GenBank/DDBJ databases">
        <title>Caenimonas sedimenti sp. nov., isolated from activated sludge.</title>
        <authorList>
            <person name="Xu J."/>
        </authorList>
    </citation>
    <scope>NUCLEOTIDE SEQUENCE [LARGE SCALE GENOMIC DNA]</scope>
    <source>
        <strain evidence="1 2">HX-9-20</strain>
    </source>
</reference>
<proteinExistence type="predicted"/>
<dbReference type="InterPro" id="IPR036388">
    <property type="entry name" value="WH-like_DNA-bd_sf"/>
</dbReference>
<dbReference type="RefSeq" id="WP_145893113.1">
    <property type="nucleotide sequence ID" value="NZ_VOBQ01000008.1"/>
</dbReference>
<dbReference type="Gene3D" id="1.10.10.10">
    <property type="entry name" value="Winged helix-like DNA-binding domain superfamily/Winged helix DNA-binding domain"/>
    <property type="match status" value="1"/>
</dbReference>
<keyword evidence="2" id="KW-1185">Reference proteome</keyword>
<dbReference type="SUPFAM" id="SSF46785">
    <property type="entry name" value="Winged helix' DNA-binding domain"/>
    <property type="match status" value="1"/>
</dbReference>
<evidence type="ECO:0000313" key="1">
    <source>
        <dbReference type="EMBL" id="TWO71501.1"/>
    </source>
</evidence>
<sequence length="449" mass="50452">MDKEPAPLASGKPWTLRKAVTTLAIAPQTESLTRAGRLAYNVMIFKAQRMEADGEGGYSAPMSEIVKGYEATTRDSSRVRSYIEQMCTTLVTWFPLSASDEAQASIAGLEPTSDDPRENSRIFTLLAEARFSRRAGELWVTWFYPPTIRDMVIEPSRWAQLDIKEMAALSTYASIALYEICARYKDAPGGLTNRAPPEFWTKTLRHDPDTKPREWRKFKNETLKPAIAEICQRTSLDVRLVEYKQGRAVTDVQFAVKRKQVQPEASPVDLSLVENAADFGIRERELDQLVHAYGEKAVQEGIELLRGRTRAQPSVPINNPLNYLRKLLRTGAGRLLEEPAEAADRELAPAHSAKPVHGPVGEADAYLQRVRQLNEELDALTPAEFEVYAEQARKDLVGTALDTPATMKRFANRQYRSPVILEFVRNAYATARYGRDWKVATLPLQVVQG</sequence>
<dbReference type="Pfam" id="PF21205">
    <property type="entry name" value="Rep3_C"/>
    <property type="match status" value="1"/>
</dbReference>
<comment type="caution">
    <text evidence="1">The sequence shown here is derived from an EMBL/GenBank/DDBJ whole genome shotgun (WGS) entry which is preliminary data.</text>
</comment>